<feature type="domain" description="Peptidase M1 leukotriene A4 hydrolase/aminopeptidase C-terminal" evidence="8">
    <location>
        <begin position="17"/>
        <end position="170"/>
    </location>
</feature>
<dbReference type="GO" id="GO:0008270">
    <property type="term" value="F:zinc ion binding"/>
    <property type="evidence" value="ECO:0007669"/>
    <property type="project" value="InterPro"/>
</dbReference>
<comment type="cofactor">
    <cofactor evidence="1">
        <name>Zn(2+)</name>
        <dbReference type="ChEBI" id="CHEBI:29105"/>
    </cofactor>
</comment>
<evidence type="ECO:0000256" key="5">
    <source>
        <dbReference type="ARBA" id="ARBA00022801"/>
    </source>
</evidence>
<evidence type="ECO:0000256" key="3">
    <source>
        <dbReference type="ARBA" id="ARBA00022670"/>
    </source>
</evidence>
<dbReference type="Proteomes" id="UP000887564">
    <property type="component" value="Unplaced"/>
</dbReference>
<name>A0A914RSN2_PAREQ</name>
<dbReference type="GO" id="GO:0008237">
    <property type="term" value="F:metallopeptidase activity"/>
    <property type="evidence" value="ECO:0007669"/>
    <property type="project" value="UniProtKB-KW"/>
</dbReference>
<proteinExistence type="inferred from homology"/>
<dbReference type="InterPro" id="IPR038502">
    <property type="entry name" value="M1_LTA-4_hydro/amino_C_sf"/>
</dbReference>
<evidence type="ECO:0000313" key="9">
    <source>
        <dbReference type="Proteomes" id="UP000887564"/>
    </source>
</evidence>
<reference evidence="10" key="1">
    <citation type="submission" date="2022-11" db="UniProtKB">
        <authorList>
            <consortium name="WormBaseParasite"/>
        </authorList>
    </citation>
    <scope>IDENTIFICATION</scope>
</reference>
<keyword evidence="3" id="KW-0645">Protease</keyword>
<keyword evidence="4" id="KW-0479">Metal-binding</keyword>
<keyword evidence="5" id="KW-0378">Hydrolase</keyword>
<evidence type="ECO:0000256" key="2">
    <source>
        <dbReference type="ARBA" id="ARBA00010136"/>
    </source>
</evidence>
<dbReference type="InterPro" id="IPR015211">
    <property type="entry name" value="Peptidase_M1_C"/>
</dbReference>
<organism evidence="9 10">
    <name type="scientific">Parascaris equorum</name>
    <name type="common">Equine roundworm</name>
    <dbReference type="NCBI Taxonomy" id="6256"/>
    <lineage>
        <taxon>Eukaryota</taxon>
        <taxon>Metazoa</taxon>
        <taxon>Ecdysozoa</taxon>
        <taxon>Nematoda</taxon>
        <taxon>Chromadorea</taxon>
        <taxon>Rhabditida</taxon>
        <taxon>Spirurina</taxon>
        <taxon>Ascaridomorpha</taxon>
        <taxon>Ascaridoidea</taxon>
        <taxon>Ascarididae</taxon>
        <taxon>Parascaris</taxon>
    </lineage>
</organism>
<comment type="similarity">
    <text evidence="2">Belongs to the peptidase M1 family.</text>
</comment>
<dbReference type="InterPro" id="IPR016024">
    <property type="entry name" value="ARM-type_fold"/>
</dbReference>
<keyword evidence="6" id="KW-0862">Zinc</keyword>
<accession>A0A914RSN2</accession>
<protein>
    <submittedName>
        <fullName evidence="10">Peptidase M1 leukotriene A4 hydrolase/aminopeptidase C-terminal domain-containing protein</fullName>
    </submittedName>
</protein>
<dbReference type="Gene3D" id="1.25.40.320">
    <property type="entry name" value="Peptidase M1, leukotriene A4 hydrolase/aminopeptidase C-terminal domain"/>
    <property type="match status" value="1"/>
</dbReference>
<dbReference type="SUPFAM" id="SSF48371">
    <property type="entry name" value="ARM repeat"/>
    <property type="match status" value="1"/>
</dbReference>
<keyword evidence="9" id="KW-1185">Reference proteome</keyword>
<dbReference type="WBParaSite" id="PEQ_0000784301-mRNA-1">
    <property type="protein sequence ID" value="PEQ_0000784301-mRNA-1"/>
    <property type="gene ID" value="PEQ_0000784301"/>
</dbReference>
<evidence type="ECO:0000256" key="7">
    <source>
        <dbReference type="ARBA" id="ARBA00023049"/>
    </source>
</evidence>
<dbReference type="GO" id="GO:0006508">
    <property type="term" value="P:proteolysis"/>
    <property type="evidence" value="ECO:0007669"/>
    <property type="project" value="UniProtKB-KW"/>
</dbReference>
<keyword evidence="7" id="KW-0482">Metalloprotease</keyword>
<evidence type="ECO:0000313" key="10">
    <source>
        <dbReference type="WBParaSite" id="PEQ_0000784301-mRNA-1"/>
    </source>
</evidence>
<evidence type="ECO:0000256" key="4">
    <source>
        <dbReference type="ARBA" id="ARBA00022723"/>
    </source>
</evidence>
<evidence type="ECO:0000256" key="6">
    <source>
        <dbReference type="ARBA" id="ARBA00022833"/>
    </source>
</evidence>
<sequence>MQHYKRHCLFILSYDGHLLREAASLARRWMDANDTDLSKFTSAEFRSLSSPLQIKVLDIIYAGVPLPKLKVARLDEVYNLTATDQRISFISIRRIARSCKYDCGNAANISCFLYRYRQQCLIERLGCFFPVSMAMDLFLWTESAAEAIAQFRKSAPFMHPICVSLIEKLIPK</sequence>
<evidence type="ECO:0000256" key="1">
    <source>
        <dbReference type="ARBA" id="ARBA00001947"/>
    </source>
</evidence>
<dbReference type="SMART" id="SM01263">
    <property type="entry name" value="Leuk-A4-hydro_C"/>
    <property type="match status" value="1"/>
</dbReference>
<evidence type="ECO:0000259" key="8">
    <source>
        <dbReference type="SMART" id="SM01263"/>
    </source>
</evidence>
<dbReference type="AlphaFoldDB" id="A0A914RSN2"/>